<sequence length="75" mass="8363">MMLSGFNPDSHKDYALLCGYGAFFAIPFTYFSPPWAIFDARDAIFGSVQQTEVASSILNFRAVNSCSQPFILQSR</sequence>
<name>A0A3N6RYA5_9GAMM</name>
<gene>
    <name evidence="2" type="ORF">EB241_10275</name>
</gene>
<dbReference type="RefSeq" id="WP_124233043.1">
    <property type="nucleotide sequence ID" value="NZ_RHHM01000007.1"/>
</dbReference>
<proteinExistence type="predicted"/>
<reference evidence="2 3" key="1">
    <citation type="submission" date="2018-10" db="EMBL/GenBank/DDBJ databases">
        <title>Draft genome sequence for the type isolate of Erwinia psidii, agent causal of bacterial blight in guava (Psidium guajava) and wilt and die-back of Eucalyptus spp.</title>
        <authorList>
            <person name="Hermenegildo P.S."/>
            <person name="Santos S.A."/>
            <person name="Guimaraes L.M.S."/>
            <person name="Vidigal P.M.P."/>
            <person name="Pereira I.C."/>
            <person name="Badel J.L."/>
            <person name="Alfenas-Zerbini P."/>
            <person name="Ferreira M.A.S.V."/>
            <person name="Alfenas A.C."/>
        </authorList>
    </citation>
    <scope>NUCLEOTIDE SEQUENCE [LARGE SCALE GENOMIC DNA]</scope>
    <source>
        <strain evidence="2 3">IBSBF 435</strain>
    </source>
</reference>
<evidence type="ECO:0000256" key="1">
    <source>
        <dbReference type="SAM" id="Phobius"/>
    </source>
</evidence>
<keyword evidence="1" id="KW-1133">Transmembrane helix</keyword>
<dbReference type="Proteomes" id="UP000279457">
    <property type="component" value="Unassembled WGS sequence"/>
</dbReference>
<evidence type="ECO:0000313" key="3">
    <source>
        <dbReference type="Proteomes" id="UP000279457"/>
    </source>
</evidence>
<protein>
    <submittedName>
        <fullName evidence="2">Uncharacterized protein</fullName>
    </submittedName>
</protein>
<dbReference type="EMBL" id="RHHM01000007">
    <property type="protein sequence ID" value="RQM38138.1"/>
    <property type="molecule type" value="Genomic_DNA"/>
</dbReference>
<evidence type="ECO:0000313" key="2">
    <source>
        <dbReference type="EMBL" id="RQM38138.1"/>
    </source>
</evidence>
<dbReference type="AlphaFoldDB" id="A0A3N6RYA5"/>
<accession>A0A3N6RYA5</accession>
<keyword evidence="3" id="KW-1185">Reference proteome</keyword>
<comment type="caution">
    <text evidence="2">The sequence shown here is derived from an EMBL/GenBank/DDBJ whole genome shotgun (WGS) entry which is preliminary data.</text>
</comment>
<keyword evidence="1" id="KW-0472">Membrane</keyword>
<feature type="transmembrane region" description="Helical" evidence="1">
    <location>
        <begin position="14"/>
        <end position="31"/>
    </location>
</feature>
<keyword evidence="1" id="KW-0812">Transmembrane</keyword>
<organism evidence="2 3">
    <name type="scientific">Erwinia psidii</name>
    <dbReference type="NCBI Taxonomy" id="69224"/>
    <lineage>
        <taxon>Bacteria</taxon>
        <taxon>Pseudomonadati</taxon>
        <taxon>Pseudomonadota</taxon>
        <taxon>Gammaproteobacteria</taxon>
        <taxon>Enterobacterales</taxon>
        <taxon>Erwiniaceae</taxon>
        <taxon>Erwinia</taxon>
    </lineage>
</organism>